<protein>
    <recommendedName>
        <fullName evidence="7">MTOR-associated protein MEAK7</fullName>
    </recommendedName>
    <alternativeName>
        <fullName evidence="9">TBC/LysM-associated domain-containing protein 1</fullName>
    </alternativeName>
    <alternativeName>
        <fullName evidence="8">TLD domain-containing protein 1</fullName>
    </alternativeName>
</protein>
<accession>A0A0A9WFA2</accession>
<evidence type="ECO:0000256" key="6">
    <source>
        <dbReference type="ARBA" id="ARBA00023228"/>
    </source>
</evidence>
<evidence type="ECO:0000259" key="11">
    <source>
        <dbReference type="PROSITE" id="PS51886"/>
    </source>
</evidence>
<dbReference type="SMART" id="SM00584">
    <property type="entry name" value="TLDc"/>
    <property type="match status" value="1"/>
</dbReference>
<dbReference type="Pfam" id="PF07534">
    <property type="entry name" value="TLD"/>
    <property type="match status" value="1"/>
</dbReference>
<feature type="region of interest" description="Disordered" evidence="10">
    <location>
        <begin position="406"/>
        <end position="429"/>
    </location>
</feature>
<name>A0A0A9WFA2_LYGHE</name>
<evidence type="ECO:0000256" key="5">
    <source>
        <dbReference type="ARBA" id="ARBA00023136"/>
    </source>
</evidence>
<feature type="compositionally biased region" description="Basic and acidic residues" evidence="10">
    <location>
        <begin position="410"/>
        <end position="421"/>
    </location>
</feature>
<keyword evidence="5" id="KW-0472">Membrane</keyword>
<evidence type="ECO:0000256" key="7">
    <source>
        <dbReference type="ARBA" id="ARBA00039594"/>
    </source>
</evidence>
<dbReference type="AlphaFoldDB" id="A0A0A9WFA2"/>
<evidence type="ECO:0000256" key="1">
    <source>
        <dbReference type="ARBA" id="ARBA00004370"/>
    </source>
</evidence>
<dbReference type="PANTHER" id="PTHR23354">
    <property type="entry name" value="NUCLEOLAR PROTEIN 7/ESTROGEN RECEPTOR COACTIVATOR-RELATED"/>
    <property type="match status" value="1"/>
</dbReference>
<feature type="domain" description="TLDc" evidence="11">
    <location>
        <begin position="209"/>
        <end position="376"/>
    </location>
</feature>
<keyword evidence="4" id="KW-0963">Cytoplasm</keyword>
<comment type="subcellular location">
    <subcellularLocation>
        <location evidence="3">Cytoplasm</location>
    </subcellularLocation>
    <subcellularLocation>
        <location evidence="2">Lysosome</location>
    </subcellularLocation>
    <subcellularLocation>
        <location evidence="1">Membrane</location>
    </subcellularLocation>
</comment>
<dbReference type="GO" id="GO:0016020">
    <property type="term" value="C:membrane"/>
    <property type="evidence" value="ECO:0007669"/>
    <property type="project" value="UniProtKB-SubCell"/>
</dbReference>
<reference evidence="12" key="2">
    <citation type="submission" date="2014-07" db="EMBL/GenBank/DDBJ databases">
        <authorList>
            <person name="Hull J."/>
        </authorList>
    </citation>
    <scope>NUCLEOTIDE SEQUENCE</scope>
</reference>
<dbReference type="EMBL" id="GBHO01037125">
    <property type="protein sequence ID" value="JAG06479.1"/>
    <property type="molecule type" value="Transcribed_RNA"/>
</dbReference>
<evidence type="ECO:0000256" key="9">
    <source>
        <dbReference type="ARBA" id="ARBA00042134"/>
    </source>
</evidence>
<dbReference type="PROSITE" id="PS51886">
    <property type="entry name" value="TLDC"/>
    <property type="match status" value="1"/>
</dbReference>
<evidence type="ECO:0000313" key="13">
    <source>
        <dbReference type="EMBL" id="JAP98061.1"/>
    </source>
</evidence>
<keyword evidence="6" id="KW-0458">Lysosome</keyword>
<dbReference type="PANTHER" id="PTHR23354:SF131">
    <property type="entry name" value="MTOR-ASSOCIATED PROTEIN MEAK7"/>
    <property type="match status" value="1"/>
</dbReference>
<sequence>MGAENSKRKSSPKAAFKKKVCSFLNLSSPPRDISSQTIERAWKEKLDSDLFIQLQRVIFKSQNSITFESFSEFYYKLVEGTVDDKASVIFSIICSKGQENADLQTLRSYVKNVLNTLINLHRGNKEFSKWNDIGRLPEFYSCEDLATYITKDLPESFSQNKLENWYNSNGIFKNVSDYVYHSAFSVYEDHRTFIPLPVQDALVNIKGTTLLTLGDILFLNAALPAEYSVKWRLLYSSSVHGQSWQTLCKNILSQGPSLVVIEDENNAVIGAFGPASWRLCPSFYGNDSCFLFSLRPHLSIMTPSGFNSNFQYINSGAATLPNGMGFGGKQEYFGLFLSSDFGKGKVNNSCTTFNNFKMPNDPKDFDVRHLEVWGVGKADPTPEELGERRSCLDQDPTATALLEMAGKTMHSKDLRHAKPEDDILNDNLK</sequence>
<organism evidence="12">
    <name type="scientific">Lygus hesperus</name>
    <name type="common">Western plant bug</name>
    <dbReference type="NCBI Taxonomy" id="30085"/>
    <lineage>
        <taxon>Eukaryota</taxon>
        <taxon>Metazoa</taxon>
        <taxon>Ecdysozoa</taxon>
        <taxon>Arthropoda</taxon>
        <taxon>Hexapoda</taxon>
        <taxon>Insecta</taxon>
        <taxon>Pterygota</taxon>
        <taxon>Neoptera</taxon>
        <taxon>Paraneoptera</taxon>
        <taxon>Hemiptera</taxon>
        <taxon>Heteroptera</taxon>
        <taxon>Panheteroptera</taxon>
        <taxon>Cimicomorpha</taxon>
        <taxon>Miridae</taxon>
        <taxon>Mirini</taxon>
        <taxon>Lygus</taxon>
    </lineage>
</organism>
<evidence type="ECO:0000313" key="12">
    <source>
        <dbReference type="EMBL" id="JAG06479.1"/>
    </source>
</evidence>
<dbReference type="InterPro" id="IPR006571">
    <property type="entry name" value="TLDc_dom"/>
</dbReference>
<gene>
    <name evidence="13" type="primary">K1609_1</name>
    <name evidence="12" type="ORF">CM83_39356</name>
    <name evidence="13" type="ORF">g.39721</name>
</gene>
<evidence type="ECO:0000256" key="4">
    <source>
        <dbReference type="ARBA" id="ARBA00022490"/>
    </source>
</evidence>
<evidence type="ECO:0000256" key="10">
    <source>
        <dbReference type="SAM" id="MobiDB-lite"/>
    </source>
</evidence>
<evidence type="ECO:0000256" key="8">
    <source>
        <dbReference type="ARBA" id="ARBA00041780"/>
    </source>
</evidence>
<dbReference type="GO" id="GO:0005634">
    <property type="term" value="C:nucleus"/>
    <property type="evidence" value="ECO:0007669"/>
    <property type="project" value="TreeGrafter"/>
</dbReference>
<dbReference type="EMBL" id="GDHC01020567">
    <property type="protein sequence ID" value="JAP98061.1"/>
    <property type="molecule type" value="Transcribed_RNA"/>
</dbReference>
<evidence type="ECO:0000256" key="3">
    <source>
        <dbReference type="ARBA" id="ARBA00004496"/>
    </source>
</evidence>
<reference evidence="12" key="1">
    <citation type="journal article" date="2014" name="PLoS ONE">
        <title>Transcriptome-Based Identification of ABC Transporters in the Western Tarnished Plant Bug Lygus hesperus.</title>
        <authorList>
            <person name="Hull J.J."/>
            <person name="Chaney K."/>
            <person name="Geib S.M."/>
            <person name="Fabrick J.A."/>
            <person name="Brent C.S."/>
            <person name="Walsh D."/>
            <person name="Lavine L.C."/>
        </authorList>
    </citation>
    <scope>NUCLEOTIDE SEQUENCE</scope>
</reference>
<dbReference type="GO" id="GO:0006979">
    <property type="term" value="P:response to oxidative stress"/>
    <property type="evidence" value="ECO:0007669"/>
    <property type="project" value="TreeGrafter"/>
</dbReference>
<dbReference type="GO" id="GO:0005764">
    <property type="term" value="C:lysosome"/>
    <property type="evidence" value="ECO:0007669"/>
    <property type="project" value="UniProtKB-SubCell"/>
</dbReference>
<reference evidence="13" key="3">
    <citation type="journal article" date="2016" name="Gigascience">
        <title>De novo construction of an expanded transcriptome assembly for the western tarnished plant bug, Lygus hesperus.</title>
        <authorList>
            <person name="Tassone E.E."/>
            <person name="Geib S.M."/>
            <person name="Hall B."/>
            <person name="Fabrick J.A."/>
            <person name="Brent C.S."/>
            <person name="Hull J.J."/>
        </authorList>
    </citation>
    <scope>NUCLEOTIDE SEQUENCE</scope>
</reference>
<evidence type="ECO:0000256" key="2">
    <source>
        <dbReference type="ARBA" id="ARBA00004371"/>
    </source>
</evidence>
<proteinExistence type="predicted"/>